<dbReference type="RefSeq" id="WP_091725053.1">
    <property type="nucleotide sequence ID" value="NZ_LT629757.1"/>
</dbReference>
<evidence type="ECO:0000259" key="3">
    <source>
        <dbReference type="PROSITE" id="PS51168"/>
    </source>
</evidence>
<keyword evidence="2" id="KW-0012">Acyltransferase</keyword>
<evidence type="ECO:0000259" key="4">
    <source>
        <dbReference type="PROSITE" id="PS51186"/>
    </source>
</evidence>
<proteinExistence type="predicted"/>
<keyword evidence="6" id="KW-1185">Reference proteome</keyword>
<dbReference type="InterPro" id="IPR002701">
    <property type="entry name" value="CM_II_prokaryot"/>
</dbReference>
<dbReference type="Gene3D" id="3.40.630.30">
    <property type="match status" value="1"/>
</dbReference>
<dbReference type="Proteomes" id="UP000198859">
    <property type="component" value="Chromosome I"/>
</dbReference>
<gene>
    <name evidence="5" type="ORF">SAMN04488570_0100</name>
</gene>
<feature type="domain" description="Chorismate mutase" evidence="3">
    <location>
        <begin position="162"/>
        <end position="255"/>
    </location>
</feature>
<dbReference type="InterPro" id="IPR000182">
    <property type="entry name" value="GNAT_dom"/>
</dbReference>
<dbReference type="CDD" id="cd04301">
    <property type="entry name" value="NAT_SF"/>
    <property type="match status" value="1"/>
</dbReference>
<dbReference type="GO" id="GO:0004106">
    <property type="term" value="F:chorismate mutase activity"/>
    <property type="evidence" value="ECO:0007669"/>
    <property type="project" value="InterPro"/>
</dbReference>
<dbReference type="InterPro" id="IPR016181">
    <property type="entry name" value="Acyl_CoA_acyltransferase"/>
</dbReference>
<accession>A0A1H1L8D1</accession>
<evidence type="ECO:0000313" key="6">
    <source>
        <dbReference type="Proteomes" id="UP000198859"/>
    </source>
</evidence>
<dbReference type="Pfam" id="PF01817">
    <property type="entry name" value="CM_2"/>
    <property type="match status" value="1"/>
</dbReference>
<dbReference type="STRING" id="642780.SAMN04488570_0100"/>
<dbReference type="Pfam" id="PF13508">
    <property type="entry name" value="Acetyltransf_7"/>
    <property type="match status" value="1"/>
</dbReference>
<protein>
    <submittedName>
        <fullName evidence="5">Chorismate mutase</fullName>
    </submittedName>
</protein>
<dbReference type="Gene3D" id="1.20.59.10">
    <property type="entry name" value="Chorismate mutase"/>
    <property type="match status" value="1"/>
</dbReference>
<evidence type="ECO:0000313" key="5">
    <source>
        <dbReference type="EMBL" id="SDR70844.1"/>
    </source>
</evidence>
<evidence type="ECO:0000256" key="2">
    <source>
        <dbReference type="ARBA" id="ARBA00023315"/>
    </source>
</evidence>
<dbReference type="PROSITE" id="PS51168">
    <property type="entry name" value="CHORISMATE_MUT_2"/>
    <property type="match status" value="1"/>
</dbReference>
<evidence type="ECO:0000256" key="1">
    <source>
        <dbReference type="ARBA" id="ARBA00022679"/>
    </source>
</evidence>
<dbReference type="GO" id="GO:0046417">
    <property type="term" value="P:chorismate metabolic process"/>
    <property type="evidence" value="ECO:0007669"/>
    <property type="project" value="InterPro"/>
</dbReference>
<dbReference type="PROSITE" id="PS51186">
    <property type="entry name" value="GNAT"/>
    <property type="match status" value="1"/>
</dbReference>
<organism evidence="5 6">
    <name type="scientific">Nocardioides scoriae</name>
    <dbReference type="NCBI Taxonomy" id="642780"/>
    <lineage>
        <taxon>Bacteria</taxon>
        <taxon>Bacillati</taxon>
        <taxon>Actinomycetota</taxon>
        <taxon>Actinomycetes</taxon>
        <taxon>Propionibacteriales</taxon>
        <taxon>Nocardioidaceae</taxon>
        <taxon>Nocardioides</taxon>
    </lineage>
</organism>
<dbReference type="GO" id="GO:0016747">
    <property type="term" value="F:acyltransferase activity, transferring groups other than amino-acyl groups"/>
    <property type="evidence" value="ECO:0007669"/>
    <property type="project" value="InterPro"/>
</dbReference>
<reference evidence="6" key="1">
    <citation type="submission" date="2016-10" db="EMBL/GenBank/DDBJ databases">
        <authorList>
            <person name="Varghese N."/>
            <person name="Submissions S."/>
        </authorList>
    </citation>
    <scope>NUCLEOTIDE SEQUENCE [LARGE SCALE GENOMIC DNA]</scope>
    <source>
        <strain evidence="6">DSM 22127</strain>
    </source>
</reference>
<dbReference type="OrthoDB" id="9805924at2"/>
<feature type="domain" description="N-acetyltransferase" evidence="4">
    <location>
        <begin position="15"/>
        <end position="158"/>
    </location>
</feature>
<dbReference type="SUPFAM" id="SSF55729">
    <property type="entry name" value="Acyl-CoA N-acyltransferases (Nat)"/>
    <property type="match status" value="1"/>
</dbReference>
<name>A0A1H1L8D1_9ACTN</name>
<dbReference type="SMART" id="SM00830">
    <property type="entry name" value="CM_2"/>
    <property type="match status" value="1"/>
</dbReference>
<dbReference type="EMBL" id="LT629757">
    <property type="protein sequence ID" value="SDR70844.1"/>
    <property type="molecule type" value="Genomic_DNA"/>
</dbReference>
<dbReference type="InterPro" id="IPR036979">
    <property type="entry name" value="CM_dom_sf"/>
</dbReference>
<dbReference type="SUPFAM" id="SSF48600">
    <property type="entry name" value="Chorismate mutase II"/>
    <property type="match status" value="1"/>
</dbReference>
<keyword evidence="1" id="KW-0808">Transferase</keyword>
<dbReference type="InterPro" id="IPR036263">
    <property type="entry name" value="Chorismate_II_sf"/>
</dbReference>
<dbReference type="PANTHER" id="PTHR43877">
    <property type="entry name" value="AMINOALKYLPHOSPHONATE N-ACETYLTRANSFERASE-RELATED-RELATED"/>
    <property type="match status" value="1"/>
</dbReference>
<sequence>MTGPDEELPEEVTDLVVRPGTPEDVDAVHAVLLAAGSGPGHPPERRTPEESRAWLAERVSGTGSGEHQELWVAERDGRVLGFVTMADAWVPLLFVDPDHQGEGVGHGLVELVKALRPDGFGLRVHQDNTGARAFYRRQGLVELESTDGSAYDDGWPDTRLAWPGHDPLAWWRSSIDDVDDELAVLLARRTALTAAVQDLKAAGGGDGGRRGRDPEREAEIVRRMSAHAPGLGTERLARVMDALITESLAAWEDRQR</sequence>
<dbReference type="InterPro" id="IPR050832">
    <property type="entry name" value="Bact_Acetyltransf"/>
</dbReference>
<dbReference type="AlphaFoldDB" id="A0A1H1L8D1"/>